<protein>
    <submittedName>
        <fullName evidence="2">Uncharacterized protein</fullName>
    </submittedName>
</protein>
<evidence type="ECO:0000256" key="1">
    <source>
        <dbReference type="SAM" id="MobiDB-lite"/>
    </source>
</evidence>
<proteinExistence type="predicted"/>
<gene>
    <name evidence="2" type="ORF">AVEN_43359_1</name>
</gene>
<evidence type="ECO:0000313" key="3">
    <source>
        <dbReference type="Proteomes" id="UP000499080"/>
    </source>
</evidence>
<evidence type="ECO:0000313" key="2">
    <source>
        <dbReference type="EMBL" id="GBO20597.1"/>
    </source>
</evidence>
<organism evidence="2 3">
    <name type="scientific">Araneus ventricosus</name>
    <name type="common">Orbweaver spider</name>
    <name type="synonym">Epeira ventricosa</name>
    <dbReference type="NCBI Taxonomy" id="182803"/>
    <lineage>
        <taxon>Eukaryota</taxon>
        <taxon>Metazoa</taxon>
        <taxon>Ecdysozoa</taxon>
        <taxon>Arthropoda</taxon>
        <taxon>Chelicerata</taxon>
        <taxon>Arachnida</taxon>
        <taxon>Araneae</taxon>
        <taxon>Araneomorphae</taxon>
        <taxon>Entelegynae</taxon>
        <taxon>Araneoidea</taxon>
        <taxon>Araneidae</taxon>
        <taxon>Araneus</taxon>
    </lineage>
</organism>
<comment type="caution">
    <text evidence="2">The sequence shown here is derived from an EMBL/GenBank/DDBJ whole genome shotgun (WGS) entry which is preliminary data.</text>
</comment>
<dbReference type="Proteomes" id="UP000499080">
    <property type="component" value="Unassembled WGS sequence"/>
</dbReference>
<dbReference type="AlphaFoldDB" id="A0A4Y2VA46"/>
<reference evidence="2 3" key="1">
    <citation type="journal article" date="2019" name="Sci. Rep.">
        <title>Orb-weaving spider Araneus ventricosus genome elucidates the spidroin gene catalogue.</title>
        <authorList>
            <person name="Kono N."/>
            <person name="Nakamura H."/>
            <person name="Ohtoshi R."/>
            <person name="Moran D.A.P."/>
            <person name="Shinohara A."/>
            <person name="Yoshida Y."/>
            <person name="Fujiwara M."/>
            <person name="Mori M."/>
            <person name="Tomita M."/>
            <person name="Arakawa K."/>
        </authorList>
    </citation>
    <scope>NUCLEOTIDE SEQUENCE [LARGE SCALE GENOMIC DNA]</scope>
</reference>
<name>A0A4Y2VA46_ARAVE</name>
<sequence length="135" mass="14747">MRRLSPISCCAHPSDIAVANVPEGTLTVRSGPEVLSTPEACGQSVDISSIDKSPTPHFGPARIRGTRGWETAGRESAAPASMNGSPRAASSFFAFDWIIFWLASAEDSQVWREMGHFQQIDFQCIVESFSLSWEK</sequence>
<feature type="region of interest" description="Disordered" evidence="1">
    <location>
        <begin position="45"/>
        <end position="85"/>
    </location>
</feature>
<keyword evidence="3" id="KW-1185">Reference proteome</keyword>
<accession>A0A4Y2VA46</accession>
<dbReference type="EMBL" id="BGPR01043930">
    <property type="protein sequence ID" value="GBO20597.1"/>
    <property type="molecule type" value="Genomic_DNA"/>
</dbReference>